<dbReference type="SUPFAM" id="SSF51045">
    <property type="entry name" value="WW domain"/>
    <property type="match status" value="1"/>
</dbReference>
<feature type="domain" description="SAC" evidence="3">
    <location>
        <begin position="159"/>
        <end position="500"/>
    </location>
</feature>
<dbReference type="GO" id="GO:0016791">
    <property type="term" value="F:phosphatase activity"/>
    <property type="evidence" value="ECO:0007669"/>
    <property type="project" value="InterPro"/>
</dbReference>
<dbReference type="InterPro" id="IPR002013">
    <property type="entry name" value="SAC_dom"/>
</dbReference>
<dbReference type="PROSITE" id="PS50275">
    <property type="entry name" value="SAC"/>
    <property type="match status" value="1"/>
</dbReference>
<dbReference type="InterPro" id="IPR057553">
    <property type="entry name" value="SAC9_GBDL_2nd"/>
</dbReference>
<name>A0A0E0FLG7_ORYNI</name>
<dbReference type="STRING" id="4536.A0A0E0FLG7"/>
<dbReference type="OMA" id="VRCRIVW"/>
<dbReference type="Gramene" id="ONIVA01G17490.2">
    <property type="protein sequence ID" value="ONIVA01G17490.2"/>
    <property type="gene ID" value="ONIVA01G17490"/>
</dbReference>
<dbReference type="EnsemblPlants" id="ONIVA01G17490.2">
    <property type="protein sequence ID" value="ONIVA01G17490.2"/>
    <property type="gene ID" value="ONIVA01G17490"/>
</dbReference>
<evidence type="ECO:0000313" key="4">
    <source>
        <dbReference type="EnsemblPlants" id="ONIVA01G17490.2"/>
    </source>
</evidence>
<keyword evidence="5" id="KW-1185">Reference proteome</keyword>
<evidence type="ECO:0000259" key="2">
    <source>
        <dbReference type="PROSITE" id="PS50020"/>
    </source>
</evidence>
<accession>A0A0E0FLG7</accession>
<dbReference type="PANTHER" id="PTHR46817">
    <property type="entry name" value="PHOSPHOINOSITIDE PHOSPHATASE SAC9-RELATED"/>
    <property type="match status" value="1"/>
</dbReference>
<dbReference type="Pfam" id="PF00397">
    <property type="entry name" value="WW"/>
    <property type="match status" value="1"/>
</dbReference>
<dbReference type="InterPro" id="IPR036020">
    <property type="entry name" value="WW_dom_sf"/>
</dbReference>
<dbReference type="Pfam" id="PF24790">
    <property type="entry name" value="SAC9_GBDL_1st"/>
    <property type="match status" value="1"/>
</dbReference>
<organism evidence="4">
    <name type="scientific">Oryza nivara</name>
    <name type="common">Indian wild rice</name>
    <name type="synonym">Oryza sativa f. spontanea</name>
    <dbReference type="NCBI Taxonomy" id="4536"/>
    <lineage>
        <taxon>Eukaryota</taxon>
        <taxon>Viridiplantae</taxon>
        <taxon>Streptophyta</taxon>
        <taxon>Embryophyta</taxon>
        <taxon>Tracheophyta</taxon>
        <taxon>Spermatophyta</taxon>
        <taxon>Magnoliopsida</taxon>
        <taxon>Liliopsida</taxon>
        <taxon>Poales</taxon>
        <taxon>Poaceae</taxon>
        <taxon>BOP clade</taxon>
        <taxon>Oryzoideae</taxon>
        <taxon>Oryzeae</taxon>
        <taxon>Oryzinae</taxon>
        <taxon>Oryza</taxon>
    </lineage>
</organism>
<dbReference type="Pfam" id="PF24791">
    <property type="entry name" value="SAC9_C8D"/>
    <property type="match status" value="1"/>
</dbReference>
<feature type="region of interest" description="Disordered" evidence="1">
    <location>
        <begin position="1"/>
        <end position="22"/>
    </location>
</feature>
<dbReference type="InterPro" id="IPR057554">
    <property type="entry name" value="SAC9_C"/>
</dbReference>
<dbReference type="Proteomes" id="UP000006591">
    <property type="component" value="Chromosome 1"/>
</dbReference>
<dbReference type="PROSITE" id="PS50020">
    <property type="entry name" value="WW_DOMAIN_2"/>
    <property type="match status" value="1"/>
</dbReference>
<dbReference type="InterPro" id="IPR057555">
    <property type="entry name" value="SAC9_GBDL_1st"/>
</dbReference>
<evidence type="ECO:0000313" key="5">
    <source>
        <dbReference type="Proteomes" id="UP000006591"/>
    </source>
</evidence>
<dbReference type="PROSITE" id="PS01159">
    <property type="entry name" value="WW_DOMAIN_1"/>
    <property type="match status" value="1"/>
</dbReference>
<evidence type="ECO:0008006" key="6">
    <source>
        <dbReference type="Google" id="ProtNLM"/>
    </source>
</evidence>
<dbReference type="Pfam" id="PF02383">
    <property type="entry name" value="Syja_N"/>
    <property type="match status" value="1"/>
</dbReference>
<reference evidence="4" key="1">
    <citation type="submission" date="2015-04" db="UniProtKB">
        <authorList>
            <consortium name="EnsemblPlants"/>
        </authorList>
    </citation>
    <scope>IDENTIFICATION</scope>
    <source>
        <strain evidence="4">SL10</strain>
    </source>
</reference>
<dbReference type="CDD" id="cd00201">
    <property type="entry name" value="WW"/>
    <property type="match status" value="1"/>
</dbReference>
<dbReference type="Pfam" id="PF24789">
    <property type="entry name" value="SAC9_GBDL_2nd"/>
    <property type="match status" value="1"/>
</dbReference>
<dbReference type="Pfam" id="PF24765">
    <property type="entry name" value="SAC9_C"/>
    <property type="match status" value="1"/>
</dbReference>
<evidence type="ECO:0000259" key="3">
    <source>
        <dbReference type="PROSITE" id="PS50275"/>
    </source>
</evidence>
<dbReference type="eggNOG" id="KOG1888">
    <property type="taxonomic scope" value="Eukaryota"/>
</dbReference>
<proteinExistence type="predicted"/>
<feature type="domain" description="WW" evidence="2">
    <location>
        <begin position="524"/>
        <end position="558"/>
    </location>
</feature>
<dbReference type="InterPro" id="IPR001202">
    <property type="entry name" value="WW_dom"/>
</dbReference>
<dbReference type="Gene3D" id="2.20.70.10">
    <property type="match status" value="1"/>
</dbReference>
<dbReference type="PANTHER" id="PTHR46817:SF1">
    <property type="entry name" value="SAC DOMAIN-CONTAINING PROTEIN"/>
    <property type="match status" value="1"/>
</dbReference>
<sequence length="1686" mass="186943">MASRSYYPSDPSPPANPRGRPRDTSVVVVVLDTSEVYIVASLSTRKDTQVIYVDPTTGYLHYLGKHGEDLFDSEAAALNYITNGSKILCKSTTYSKAVLGYAILGSYALLLVATQLSATVPTLPGGGCIYTVAESQWIKIQLQNPQAQGNGESKNIKELAELDIDGKYYFCETRDITRPFPSRMTLREPDEEFVWNRWLAKPFMDIGLLGHCVVLLQGFAECRSFGGTGQQGGIVALLARRSRLHPGTRYLARGINACSGTGNEVECEQLVWAPRKDGQGQSIPFSSYIWRRGTIPIWWGAEIKNAVSVEAEIYVADDPFNGSLQYYQRLGRRYGNKSLEVNATSQKKPGVVPIVCVNLLRYGDGKPETVLVDSFKSSLEYLRSTKKLGKTWIQLINYDWHATVKLKGQQQTVEGLWRHLKAPTMAIGFSEGKYYNVKQQLKECKGSVIFNDDINGGFCMESIQNGVVRFNCADSLDRTNAASYFGALQVFVEQCSRLSISLDVDAMFGLSSSRYPEYNGRNPRTLPPGWEERFDSVTGKSFYIDHNTRTTTWEHPCQEAPQKPWKRFDMTFDQFKGSTMLAPVNHLAELFLLAGDIHATLYTGSKAMHSEILNIFKEETGKFSKFSAAQNVKITLQRRFQNYINDSSRQKQFEMFLGLRLFKHLPSIPISPLKVLSRPSGCMLKPVPSITPVADGGSSLLSFKKKDLTWVCQQGADYVELFIYLGEPCQVCQLLLTVSHGVDDSSYPATIDVRVGSSVDTLKLVLEGACIPQCSNGTNLLIPLTGRIDPEDLAVTGKSARPNIQESTYLPLLYDFEELEGELNFLNRVVALSFHPSARARTPITLGEIEVLGVSLPWVDMLTDSRRGPDFVELLHETLSSIPGNVGSKEFANSSNSFLPQNGIVGSERASSTKSSSSVLQGSSGNFVDFLTGDFDMLNQSDATENTSFVNVEQTNSFDDDFDVNPFATASETPSVKVNSQVEEFDSAHIYLKIFESFSGNIKGKGLNFEQMMKLEIKRLCLDLSAAERDRALLSIGVIPATVDPNRSVDYSYLLKLSSLADYLALLGYTVHEDRVNASIGLENINGHAIDFWNICENDESCTGDVCEVRALSSSHASATSENSSIFVECSQCGRTACKACCAGKGAFLLLNNTYRDLKIYGGSQGGGYSALADNFVCKSCCSEVIKHALYVDYVRVLRSLRKKGRTEQAVLKAVNQVCGLEFSRISDFTKSVQYGQKQLKQLLDGEESLAEFPYASFLQTVETADDSEPLLSLLAPFGIGEQKSYWKAPLDNTSVEFSIVLGGLSDVSGAAIIVGSCGYSTSDCPIVEIWAGNKINREDRTFIGKWDVHDMMLSSPHLSGPEKTSSMSEEPRHIKFHFPNPIRCRIVSIKMTLNHIDSHSTKFSEEFDLLSLSEGTFSESKPTTPQNSFIHAKRIVIFGNTLRKETNPDTSMGIMRMKTYLDRSQPLGRFRIPVEAERLRDNDLVLEQYLLPNTPGIAGFRLDFFNVVRPRVTHSPSSSELDMKEFSLIPMEDRVINPAILYLQVTIVKESGKLVVEEYRLPEVKVNTPLYYDFQDLQQDVRCVLFRLLGDVTAFVDDIAEIDGSNLRNLPLATGLSLSNKIKLYYYADTYEMGKIGSLSAVADCLASYGRYGVFTAASGSPCFWSQALAFVIEFVSGDLPRAVG</sequence>
<reference evidence="4" key="2">
    <citation type="submission" date="2018-04" db="EMBL/GenBank/DDBJ databases">
        <title>OnivRS2 (Oryza nivara Reference Sequence Version 2).</title>
        <authorList>
            <person name="Zhang J."/>
            <person name="Kudrna D."/>
            <person name="Lee S."/>
            <person name="Talag J."/>
            <person name="Rajasekar S."/>
            <person name="Welchert J."/>
            <person name="Hsing Y.-I."/>
            <person name="Wing R.A."/>
        </authorList>
    </citation>
    <scope>NUCLEOTIDE SEQUENCE [LARGE SCALE GENOMIC DNA]</scope>
</reference>
<dbReference type="InterPro" id="IPR057557">
    <property type="entry name" value="SAC9_C8D"/>
</dbReference>
<protein>
    <recommendedName>
        <fullName evidence="6">Phosphoinositide phosphatase SAC9</fullName>
    </recommendedName>
</protein>
<dbReference type="SMART" id="SM00456">
    <property type="entry name" value="WW"/>
    <property type="match status" value="1"/>
</dbReference>
<evidence type="ECO:0000256" key="1">
    <source>
        <dbReference type="SAM" id="MobiDB-lite"/>
    </source>
</evidence>